<evidence type="ECO:0000313" key="1">
    <source>
        <dbReference type="EMBL" id="KAL3401968.1"/>
    </source>
</evidence>
<dbReference type="Proteomes" id="UP001627154">
    <property type="component" value="Unassembled WGS sequence"/>
</dbReference>
<sequence length="77" mass="9056">MAEGSYDEHENNIQPMLRTSIYIRNTVARVNPLVSDNCCFATRDYSRSTVRAKRRKTGRSCRTYIQLAERRRANKMK</sequence>
<evidence type="ECO:0000313" key="2">
    <source>
        <dbReference type="Proteomes" id="UP001627154"/>
    </source>
</evidence>
<keyword evidence="2" id="KW-1185">Reference proteome</keyword>
<comment type="caution">
    <text evidence="1">The sequence shown here is derived from an EMBL/GenBank/DDBJ whole genome shotgun (WGS) entry which is preliminary data.</text>
</comment>
<name>A0ABD2XAS7_9HYME</name>
<proteinExistence type="predicted"/>
<dbReference type="EMBL" id="JBJJXI010000041">
    <property type="protein sequence ID" value="KAL3401968.1"/>
    <property type="molecule type" value="Genomic_DNA"/>
</dbReference>
<organism evidence="1 2">
    <name type="scientific">Trichogramma kaykai</name>
    <dbReference type="NCBI Taxonomy" id="54128"/>
    <lineage>
        <taxon>Eukaryota</taxon>
        <taxon>Metazoa</taxon>
        <taxon>Ecdysozoa</taxon>
        <taxon>Arthropoda</taxon>
        <taxon>Hexapoda</taxon>
        <taxon>Insecta</taxon>
        <taxon>Pterygota</taxon>
        <taxon>Neoptera</taxon>
        <taxon>Endopterygota</taxon>
        <taxon>Hymenoptera</taxon>
        <taxon>Apocrita</taxon>
        <taxon>Proctotrupomorpha</taxon>
        <taxon>Chalcidoidea</taxon>
        <taxon>Trichogrammatidae</taxon>
        <taxon>Trichogramma</taxon>
    </lineage>
</organism>
<dbReference type="AlphaFoldDB" id="A0ABD2XAS7"/>
<reference evidence="1 2" key="1">
    <citation type="journal article" date="2024" name="bioRxiv">
        <title>A reference genome for Trichogramma kaykai: A tiny desert-dwelling parasitoid wasp with competing sex-ratio distorters.</title>
        <authorList>
            <person name="Culotta J."/>
            <person name="Lindsey A.R."/>
        </authorList>
    </citation>
    <scope>NUCLEOTIDE SEQUENCE [LARGE SCALE GENOMIC DNA]</scope>
    <source>
        <strain evidence="1 2">KSX58</strain>
    </source>
</reference>
<protein>
    <submittedName>
        <fullName evidence="1">Uncharacterized protein</fullName>
    </submittedName>
</protein>
<accession>A0ABD2XAS7</accession>
<gene>
    <name evidence="1" type="ORF">TKK_004978</name>
</gene>